<keyword evidence="5 10" id="KW-0812">Transmembrane</keyword>
<reference evidence="12" key="1">
    <citation type="journal article" date="2020" name="mSystems">
        <title>Genome- and Community-Level Interaction Insights into Carbon Utilization and Element Cycling Functions of Hydrothermarchaeota in Hydrothermal Sediment.</title>
        <authorList>
            <person name="Zhou Z."/>
            <person name="Liu Y."/>
            <person name="Xu W."/>
            <person name="Pan J."/>
            <person name="Luo Z.H."/>
            <person name="Li M."/>
        </authorList>
    </citation>
    <scope>NUCLEOTIDE SEQUENCE [LARGE SCALE GENOMIC DNA]</scope>
    <source>
        <strain evidence="12">SpSt-767</strain>
    </source>
</reference>
<evidence type="ECO:0000256" key="7">
    <source>
        <dbReference type="ARBA" id="ARBA00023136"/>
    </source>
</evidence>
<dbReference type="InterPro" id="IPR026579">
    <property type="entry name" value="FtsQ"/>
</dbReference>
<comment type="caution">
    <text evidence="12">The sequence shown here is derived from an EMBL/GenBank/DDBJ whole genome shotgun (WGS) entry which is preliminary data.</text>
</comment>
<name>A0A7V6DPN6_9BACT</name>
<evidence type="ECO:0000256" key="5">
    <source>
        <dbReference type="ARBA" id="ARBA00022692"/>
    </source>
</evidence>
<dbReference type="Gene3D" id="3.10.20.310">
    <property type="entry name" value="membrane protein fhac"/>
    <property type="match status" value="1"/>
</dbReference>
<dbReference type="InterPro" id="IPR005548">
    <property type="entry name" value="Cell_div_FtsQ/DivIB_C"/>
</dbReference>
<dbReference type="GO" id="GO:0090529">
    <property type="term" value="P:cell septum assembly"/>
    <property type="evidence" value="ECO:0007669"/>
    <property type="project" value="InterPro"/>
</dbReference>
<dbReference type="InterPro" id="IPR034746">
    <property type="entry name" value="POTRA"/>
</dbReference>
<evidence type="ECO:0000256" key="2">
    <source>
        <dbReference type="ARBA" id="ARBA00022475"/>
    </source>
</evidence>
<evidence type="ECO:0000256" key="9">
    <source>
        <dbReference type="SAM" id="MobiDB-lite"/>
    </source>
</evidence>
<keyword evidence="2" id="KW-1003">Cell membrane</keyword>
<dbReference type="InterPro" id="IPR013685">
    <property type="entry name" value="POTRA_FtsQ_type"/>
</dbReference>
<comment type="subcellular location">
    <subcellularLocation>
        <location evidence="1">Membrane</location>
    </subcellularLocation>
</comment>
<evidence type="ECO:0000256" key="3">
    <source>
        <dbReference type="ARBA" id="ARBA00022519"/>
    </source>
</evidence>
<organism evidence="12">
    <name type="scientific">Desulfobacca acetoxidans</name>
    <dbReference type="NCBI Taxonomy" id="60893"/>
    <lineage>
        <taxon>Bacteria</taxon>
        <taxon>Pseudomonadati</taxon>
        <taxon>Thermodesulfobacteriota</taxon>
        <taxon>Desulfobaccia</taxon>
        <taxon>Desulfobaccales</taxon>
        <taxon>Desulfobaccaceae</taxon>
        <taxon>Desulfobacca</taxon>
    </lineage>
</organism>
<dbReference type="EMBL" id="DTGR01000105">
    <property type="protein sequence ID" value="HHS29339.1"/>
    <property type="molecule type" value="Genomic_DNA"/>
</dbReference>
<dbReference type="PANTHER" id="PTHR35851">
    <property type="entry name" value="CELL DIVISION PROTEIN FTSQ"/>
    <property type="match status" value="1"/>
</dbReference>
<keyword evidence="7 10" id="KW-0472">Membrane</keyword>
<evidence type="ECO:0000256" key="1">
    <source>
        <dbReference type="ARBA" id="ARBA00004370"/>
    </source>
</evidence>
<evidence type="ECO:0000256" key="4">
    <source>
        <dbReference type="ARBA" id="ARBA00022618"/>
    </source>
</evidence>
<dbReference type="Pfam" id="PF03799">
    <property type="entry name" value="FtsQ_DivIB_C"/>
    <property type="match status" value="1"/>
</dbReference>
<gene>
    <name evidence="12" type="ORF">ENV52_06525</name>
</gene>
<dbReference type="PANTHER" id="PTHR35851:SF1">
    <property type="entry name" value="CELL DIVISION PROTEIN FTSQ"/>
    <property type="match status" value="1"/>
</dbReference>
<feature type="transmembrane region" description="Helical" evidence="10">
    <location>
        <begin position="41"/>
        <end position="67"/>
    </location>
</feature>
<feature type="region of interest" description="Disordered" evidence="9">
    <location>
        <begin position="1"/>
        <end position="36"/>
    </location>
</feature>
<evidence type="ECO:0000313" key="12">
    <source>
        <dbReference type="EMBL" id="HHS29339.1"/>
    </source>
</evidence>
<dbReference type="GO" id="GO:0016020">
    <property type="term" value="C:membrane"/>
    <property type="evidence" value="ECO:0007669"/>
    <property type="project" value="UniProtKB-SubCell"/>
</dbReference>
<protein>
    <submittedName>
        <fullName evidence="12">FtsQ-type POTRA domain-containing protein</fullName>
    </submittedName>
</protein>
<evidence type="ECO:0000256" key="6">
    <source>
        <dbReference type="ARBA" id="ARBA00022989"/>
    </source>
</evidence>
<sequence length="296" mass="33279">MPRAPRPSRLIPQQPARKKQSILGRSQPRNAKRRRREGKRVWPGLVWFTAGLAGMAGIGLGLVLLYYQLLTSPFFCIKDINNIEVTGTQRFTRSQILEMAHLDARTNLLALKPNLVEQTLMTHPWIARAELSRHWPNHITLRLTERIPVALVQLEDLYYIDKNGMLFKPSSPSDPHDFPVITGLSRAQFPAGQGSPSMIVSQTLDLLKFLQDNTGPLKSSLVAEINVDPERGFTLYLSGVKTAFFLGSTNLPEKIGTLTRVWPFLAQSGYLARAGRINLDHPQRLLLSLREVNTSN</sequence>
<proteinExistence type="predicted"/>
<evidence type="ECO:0000256" key="10">
    <source>
        <dbReference type="SAM" id="Phobius"/>
    </source>
</evidence>
<keyword evidence="6 10" id="KW-1133">Transmembrane helix</keyword>
<dbReference type="AlphaFoldDB" id="A0A7V6DPN6"/>
<dbReference type="Pfam" id="PF08478">
    <property type="entry name" value="POTRA_1"/>
    <property type="match status" value="1"/>
</dbReference>
<keyword evidence="4" id="KW-0132">Cell division</keyword>
<evidence type="ECO:0000256" key="8">
    <source>
        <dbReference type="ARBA" id="ARBA00023306"/>
    </source>
</evidence>
<feature type="domain" description="POTRA" evidence="11">
    <location>
        <begin position="78"/>
        <end position="146"/>
    </location>
</feature>
<dbReference type="PROSITE" id="PS51779">
    <property type="entry name" value="POTRA"/>
    <property type="match status" value="1"/>
</dbReference>
<keyword evidence="3" id="KW-0997">Cell inner membrane</keyword>
<accession>A0A7V6DPN6</accession>
<evidence type="ECO:0000259" key="11">
    <source>
        <dbReference type="PROSITE" id="PS51779"/>
    </source>
</evidence>
<keyword evidence="8" id="KW-0131">Cell cycle</keyword>